<name>A0A0H4WNS4_9BACT</name>
<feature type="region of interest" description="Disordered" evidence="2">
    <location>
        <begin position="87"/>
        <end position="111"/>
    </location>
</feature>
<proteinExistence type="predicted"/>
<accession>A0A0H4WNS4</accession>
<keyword evidence="1" id="KW-0732">Signal</keyword>
<protein>
    <submittedName>
        <fullName evidence="4">Hemagglutinin protein</fullName>
    </submittedName>
</protein>
<feature type="domain" description="SbsA Ig-like" evidence="3">
    <location>
        <begin position="212"/>
        <end position="313"/>
    </location>
</feature>
<dbReference type="InterPro" id="IPR014755">
    <property type="entry name" value="Cu-Rt/internalin_Ig-like"/>
</dbReference>
<gene>
    <name evidence="4" type="ORF">A176_002028</name>
</gene>
<dbReference type="Gene3D" id="2.60.40.3710">
    <property type="match status" value="1"/>
</dbReference>
<feature type="domain" description="SbsA Ig-like" evidence="3">
    <location>
        <begin position="113"/>
        <end position="206"/>
    </location>
</feature>
<dbReference type="Proteomes" id="UP000009026">
    <property type="component" value="Chromosome"/>
</dbReference>
<dbReference type="PATRIC" id="fig|1297742.4.peg.2048"/>
<evidence type="ECO:0000256" key="2">
    <source>
        <dbReference type="SAM" id="MobiDB-lite"/>
    </source>
</evidence>
<dbReference type="STRING" id="1297742.A176_002028"/>
<dbReference type="InterPro" id="IPR032812">
    <property type="entry name" value="SbsA_Ig"/>
</dbReference>
<sequence length="512" mass="55373">MFLEHGSGARDARLVASTLRVDTRRGLRCPPGRRHKTRGRRDISAPVPSAAPPGTVLAMGHGMHHPRRLLPLLFVLHAVTACINVPDIEPPPGENEVDAGTTPDAGSDVPESLTLLTSFPAGGSTQVATGTQFTLTFSSPLDTGSLRVEVTPQVSFRPIEWGNRGTVATLRPSAALEQNTTYTVTVDAKALSGPSLTGTRSFSFSTTGPAPDTLPPTLLSTTPSHAAVGVPRDTLIEILFSEPMDRDSVQTAFAITSPAGLNSGSFTWNETSTVVTYSLPSRPDHGTSITWQVSTFAKDTAGNPLEDTEQREFRIVRQSSAMLPLLYSASGTVTADSSGRHYRPFNLYDLERIGDNSAHQSSRLFLSFKLDALPPELIRINRSTVRWWLSSQTGQPFEKLGPLLMESVDVGESLPQSIIEETEYPELAAAYDAIPLAPALSIGAADTGTPGVFDVTPFVSQDWASRMDRNHRSQLRLRFTQETNYDGVTDELRSSVSSHATLAELEVVYEHP</sequence>
<evidence type="ECO:0000313" key="4">
    <source>
        <dbReference type="EMBL" id="AKQ65116.1"/>
    </source>
</evidence>
<organism evidence="4 5">
    <name type="scientific">Pseudomyxococcus hansupus</name>
    <dbReference type="NCBI Taxonomy" id="1297742"/>
    <lineage>
        <taxon>Bacteria</taxon>
        <taxon>Pseudomonadati</taxon>
        <taxon>Myxococcota</taxon>
        <taxon>Myxococcia</taxon>
        <taxon>Myxococcales</taxon>
        <taxon>Cystobacterineae</taxon>
        <taxon>Myxococcaceae</taxon>
        <taxon>Pseudomyxococcus</taxon>
    </lineage>
</organism>
<feature type="region of interest" description="Disordered" evidence="2">
    <location>
        <begin position="25"/>
        <end position="50"/>
    </location>
</feature>
<dbReference type="AlphaFoldDB" id="A0A0H4WNS4"/>
<evidence type="ECO:0000256" key="1">
    <source>
        <dbReference type="ARBA" id="ARBA00022729"/>
    </source>
</evidence>
<dbReference type="Gene3D" id="2.60.40.1220">
    <property type="match status" value="1"/>
</dbReference>
<dbReference type="eggNOG" id="COG2372">
    <property type="taxonomic scope" value="Bacteria"/>
</dbReference>
<evidence type="ECO:0000259" key="3">
    <source>
        <dbReference type="Pfam" id="PF13205"/>
    </source>
</evidence>
<keyword evidence="5" id="KW-1185">Reference proteome</keyword>
<dbReference type="KEGG" id="mym:A176_002028"/>
<reference evidence="4 5" key="1">
    <citation type="journal article" date="2016" name="PLoS ONE">
        <title>Complete Genome Sequence and Comparative Genomics of a Novel Myxobacterium Myxococcus hansupus.</title>
        <authorList>
            <person name="Sharma G."/>
            <person name="Narwani T."/>
            <person name="Subramanian S."/>
        </authorList>
    </citation>
    <scope>NUCLEOTIDE SEQUENCE [LARGE SCALE GENOMIC DNA]</scope>
    <source>
        <strain evidence="5">mixupus</strain>
    </source>
</reference>
<dbReference type="Pfam" id="PF13205">
    <property type="entry name" value="Big_5"/>
    <property type="match status" value="2"/>
</dbReference>
<dbReference type="EMBL" id="CP012109">
    <property type="protein sequence ID" value="AKQ65116.1"/>
    <property type="molecule type" value="Genomic_DNA"/>
</dbReference>
<evidence type="ECO:0000313" key="5">
    <source>
        <dbReference type="Proteomes" id="UP000009026"/>
    </source>
</evidence>